<gene>
    <name evidence="1" type="ORF">TCIL3000_7_6030</name>
</gene>
<dbReference type="AlphaFoldDB" id="G0UQX8"/>
<dbReference type="EMBL" id="HE575320">
    <property type="protein sequence ID" value="CCC91789.1"/>
    <property type="molecule type" value="Genomic_DNA"/>
</dbReference>
<accession>G0UQX8</accession>
<protein>
    <submittedName>
        <fullName evidence="1">Uncharacterized protein</fullName>
    </submittedName>
</protein>
<reference evidence="1" key="1">
    <citation type="journal article" date="2012" name="Proc. Natl. Acad. Sci. U.S.A.">
        <title>Antigenic diversity is generated by distinct evolutionary mechanisms in African trypanosome species.</title>
        <authorList>
            <person name="Jackson A.P."/>
            <person name="Berry A."/>
            <person name="Aslett M."/>
            <person name="Allison H.C."/>
            <person name="Burton P."/>
            <person name="Vavrova-Anderson J."/>
            <person name="Brown R."/>
            <person name="Browne H."/>
            <person name="Corton N."/>
            <person name="Hauser H."/>
            <person name="Gamble J."/>
            <person name="Gilderthorp R."/>
            <person name="Marcello L."/>
            <person name="McQuillan J."/>
            <person name="Otto T.D."/>
            <person name="Quail M.A."/>
            <person name="Sanders M.J."/>
            <person name="van Tonder A."/>
            <person name="Ginger M.L."/>
            <person name="Field M.C."/>
            <person name="Barry J.D."/>
            <person name="Hertz-Fowler C."/>
            <person name="Berriman M."/>
        </authorList>
    </citation>
    <scope>NUCLEOTIDE SEQUENCE</scope>
    <source>
        <strain evidence="1">IL3000</strain>
    </source>
</reference>
<evidence type="ECO:0000313" key="1">
    <source>
        <dbReference type="EMBL" id="CCC91789.1"/>
    </source>
</evidence>
<name>G0UQX8_TRYCI</name>
<organism evidence="1">
    <name type="scientific">Trypanosoma congolense (strain IL3000)</name>
    <dbReference type="NCBI Taxonomy" id="1068625"/>
    <lineage>
        <taxon>Eukaryota</taxon>
        <taxon>Discoba</taxon>
        <taxon>Euglenozoa</taxon>
        <taxon>Kinetoplastea</taxon>
        <taxon>Metakinetoplastina</taxon>
        <taxon>Trypanosomatida</taxon>
        <taxon>Trypanosomatidae</taxon>
        <taxon>Trypanosoma</taxon>
        <taxon>Nannomonas</taxon>
    </lineage>
</organism>
<sequence>MSCDRCSCSERCTSGEVGYVALGHGFKCASYCVPLSSPFRYALKTEKGSRGLQEEQEMNKKDAVDVLFICSRAGSNGHVDRFSAGVLQVYGVRVFGLAHRLYRSSGPLIPIPARQTLIRLHVSPKLWPYCSASPFPRSFSPLFDH</sequence>
<proteinExistence type="predicted"/>